<dbReference type="EMBL" id="GGEC01059480">
    <property type="protein sequence ID" value="MBX39964.1"/>
    <property type="molecule type" value="Transcribed_RNA"/>
</dbReference>
<proteinExistence type="predicted"/>
<protein>
    <submittedName>
        <fullName evidence="1">Uncharacterized protein</fullName>
    </submittedName>
</protein>
<accession>A0A2P2NBZ0</accession>
<sequence length="49" mass="5720">MQECLLLQVRYMRILFLISFLLYDKLTKYCLDSVFFLVSFSSSTGDSPS</sequence>
<evidence type="ECO:0000313" key="1">
    <source>
        <dbReference type="EMBL" id="MBX39964.1"/>
    </source>
</evidence>
<reference evidence="1" key="1">
    <citation type="submission" date="2018-02" db="EMBL/GenBank/DDBJ databases">
        <title>Rhizophora mucronata_Transcriptome.</title>
        <authorList>
            <person name="Meera S.P."/>
            <person name="Sreeshan A."/>
            <person name="Augustine A."/>
        </authorList>
    </citation>
    <scope>NUCLEOTIDE SEQUENCE</scope>
    <source>
        <tissue evidence="1">Leaf</tissue>
    </source>
</reference>
<organism evidence="1">
    <name type="scientific">Rhizophora mucronata</name>
    <name type="common">Asiatic mangrove</name>
    <dbReference type="NCBI Taxonomy" id="61149"/>
    <lineage>
        <taxon>Eukaryota</taxon>
        <taxon>Viridiplantae</taxon>
        <taxon>Streptophyta</taxon>
        <taxon>Embryophyta</taxon>
        <taxon>Tracheophyta</taxon>
        <taxon>Spermatophyta</taxon>
        <taxon>Magnoliopsida</taxon>
        <taxon>eudicotyledons</taxon>
        <taxon>Gunneridae</taxon>
        <taxon>Pentapetalae</taxon>
        <taxon>rosids</taxon>
        <taxon>fabids</taxon>
        <taxon>Malpighiales</taxon>
        <taxon>Rhizophoraceae</taxon>
        <taxon>Rhizophora</taxon>
    </lineage>
</organism>
<name>A0A2P2NBZ0_RHIMU</name>
<dbReference type="AlphaFoldDB" id="A0A2P2NBZ0"/>